<comment type="caution">
    <text evidence="2">The sequence shown here is derived from an EMBL/GenBank/DDBJ whole genome shotgun (WGS) entry which is preliminary data.</text>
</comment>
<proteinExistence type="predicted"/>
<dbReference type="Pfam" id="PF12705">
    <property type="entry name" value="PDDEXK_1"/>
    <property type="match status" value="1"/>
</dbReference>
<dbReference type="SUPFAM" id="SSF52980">
    <property type="entry name" value="Restriction endonuclease-like"/>
    <property type="match status" value="1"/>
</dbReference>
<dbReference type="NCBIfam" id="TIGR02786">
    <property type="entry name" value="addB_alphas"/>
    <property type="match status" value="1"/>
</dbReference>
<dbReference type="InterPro" id="IPR011604">
    <property type="entry name" value="PDDEXK-like_dom_sf"/>
</dbReference>
<evidence type="ECO:0000313" key="3">
    <source>
        <dbReference type="Proteomes" id="UP000327108"/>
    </source>
</evidence>
<dbReference type="RefSeq" id="WP_151092478.1">
    <property type="nucleotide sequence ID" value="NZ_JBLZNM010000009.1"/>
</dbReference>
<evidence type="ECO:0000259" key="1">
    <source>
        <dbReference type="Pfam" id="PF12705"/>
    </source>
</evidence>
<dbReference type="EMBL" id="VYXQ01000005">
    <property type="protein sequence ID" value="KAA9369325.1"/>
    <property type="molecule type" value="Genomic_DNA"/>
</dbReference>
<name>A0A5N1K7P9_9HYPH</name>
<evidence type="ECO:0000313" key="2">
    <source>
        <dbReference type="EMBL" id="KAA9369325.1"/>
    </source>
</evidence>
<dbReference type="Proteomes" id="UP000327108">
    <property type="component" value="Unassembled WGS sequence"/>
</dbReference>
<gene>
    <name evidence="2" type="primary">addB</name>
    <name evidence="2" type="ORF">F3W84_07615</name>
</gene>
<dbReference type="InterPro" id="IPR011335">
    <property type="entry name" value="Restrct_endonuc-II-like"/>
</dbReference>
<dbReference type="InterPro" id="IPR038726">
    <property type="entry name" value="PDDEXK_AddAB-type"/>
</dbReference>
<keyword evidence="3" id="KW-1185">Reference proteome</keyword>
<dbReference type="SUPFAM" id="SSF52540">
    <property type="entry name" value="P-loop containing nucleoside triphosphate hydrolases"/>
    <property type="match status" value="1"/>
</dbReference>
<organism evidence="2 3">
    <name type="scientific">Ochrobactrum quorumnocens</name>
    <dbReference type="NCBI Taxonomy" id="271865"/>
    <lineage>
        <taxon>Bacteria</taxon>
        <taxon>Pseudomonadati</taxon>
        <taxon>Pseudomonadota</taxon>
        <taxon>Alphaproteobacteria</taxon>
        <taxon>Hyphomicrobiales</taxon>
        <taxon>Brucellaceae</taxon>
        <taxon>Brucella/Ochrobactrum group</taxon>
        <taxon>Ochrobactrum</taxon>
    </lineage>
</organism>
<dbReference type="InterPro" id="IPR014153">
    <property type="entry name" value="Ds_break_AddB"/>
</dbReference>
<feature type="domain" description="PD-(D/E)XK endonuclease-like" evidence="1">
    <location>
        <begin position="782"/>
        <end position="1023"/>
    </location>
</feature>
<protein>
    <submittedName>
        <fullName evidence="2">Double-strand break repair protein AddB</fullName>
    </submittedName>
</protein>
<dbReference type="AlphaFoldDB" id="A0A5N1K7P9"/>
<reference evidence="2 3" key="1">
    <citation type="submission" date="2019-09" db="EMBL/GenBank/DDBJ databases">
        <title>Biological control of the noxious weed angled onion (Allium triquetrum) thwarted by endophytic bacteria in Victoria, Australia.</title>
        <authorList>
            <person name="Tehranchian P."/>
            <person name="Adair R.J."/>
            <person name="Van T.H."/>
            <person name="Morrison P.D."/>
            <person name="Williams H."/>
            <person name="Lawrie A.C."/>
        </authorList>
    </citation>
    <scope>NUCLEOTIDE SEQUENCE [LARGE SCALE GENOMIC DNA]</scope>
    <source>
        <strain evidence="2 3">RPTAtOch1</strain>
    </source>
</reference>
<sequence length="1064" mass="117294">MRTPKLFSIPSGTPFLPAFAKALLEGRLVEGFPGNAADPLALANATIYVPTRRAARALRSILVDMISAEAFSTKVGTGFASENAWEKKSAILPTIRPLGDVDEDAAFFNASTSGIFDLNPPIGKAERLLLLARLIRPWRESLPAHVRALFGVEDVSVPATTSDAIWLARDLAGLMDQVETDNAKWSELASIAPVDLADWWQVTLGFLDIVTKIWPDILEERKLSNPAAHRNELIWGEVRRLRDHPPLGPVIAAGSTGSIPATAELVSVIANLPNGAVVLPGLDRDLDEGAWNLLGASDDNPSTFGHPQYGLHKLLQAIGILREDVEHIENMPTKKRVLERVVSQALRPAETTDAWSELSRDPDMQPEELRKTAHKIDLIETANEREEALAVALALRDAISDENKTAALVTADRNLARRVVGELARFGIDADDSGGRHLRDIETATLMRLMVETVFNPGDPVALLALVKHPMLRLGSKRIERRLAAETLELVAFRGGTGRASIIDLPAFFDQRMEESANQPWQPAWHSTVTQDMIDAARALCVNLSEAVAPLAPYAVINRRTEIGEITCATVEALENLARDESGSVTRYYSGEHGEKLASFLRQLVSSEAELDFEAIEWPAILEALMSGETVKPHPGGHPRVFIWGALEARLQTMDTLVIGGLNEGTWPAKTRNDPFMSRPMKAMIALDPPERRTGLAAHDFQMALGMDHVVLSRSQRSDNAPTIPSRWLQRLETVLGADVTKDMRARGARFIHWAREIDQAPDVPFVKRPEPAPPVSARPKHFSVTEIETLRRDPYAIFAKKILKLRPLEPLIRDPAAAERGTLFHDILGHFTEEGIDPLAPDAAQQLEEFGRHFFADMDLPVEIEAVWWPRFTALIPQFLEWERERAYNVQTRFAEISSDKREVESLGITLSGRADRIDLMRDGTAEVIDYKTGSTPSPKQAHVLLSPQLALEAALLVRGAFRELGSVRASDLTYVRLRAGGEVKPESILKIGRPPSEKTAPALGEEAWQRLAQLLTEYQNPAKGYLSRALPFKETELSGDYDHLARVLEWSAGGDAGGDGGE</sequence>
<dbReference type="InterPro" id="IPR027417">
    <property type="entry name" value="P-loop_NTPase"/>
</dbReference>
<dbReference type="Gene3D" id="3.90.320.10">
    <property type="match status" value="1"/>
</dbReference>
<accession>A0A5N1K7P9</accession>